<protein>
    <submittedName>
        <fullName evidence="2">Anti-sigma factor</fullName>
    </submittedName>
</protein>
<dbReference type="SUPFAM" id="SSF51182">
    <property type="entry name" value="RmlC-like cupins"/>
    <property type="match status" value="1"/>
</dbReference>
<dbReference type="InterPro" id="IPR025979">
    <property type="entry name" value="ChrR-like_cupin_dom"/>
</dbReference>
<reference evidence="2" key="1">
    <citation type="submission" date="2020-04" db="EMBL/GenBank/DDBJ databases">
        <title>Description of Shewanella salipaludis sp. nov., isolated from a salt marsh.</title>
        <authorList>
            <person name="Park S."/>
            <person name="Yoon J.-H."/>
        </authorList>
    </citation>
    <scope>NUCLEOTIDE SEQUENCE</scope>
    <source>
        <strain evidence="2">SHSM-M6</strain>
    </source>
</reference>
<organism evidence="2 3">
    <name type="scientific">Shewanella salipaludis</name>
    <dbReference type="NCBI Taxonomy" id="2723052"/>
    <lineage>
        <taxon>Bacteria</taxon>
        <taxon>Pseudomonadati</taxon>
        <taxon>Pseudomonadota</taxon>
        <taxon>Gammaproteobacteria</taxon>
        <taxon>Alteromonadales</taxon>
        <taxon>Shewanellaceae</taxon>
        <taxon>Shewanella</taxon>
    </lineage>
</organism>
<dbReference type="InterPro" id="IPR011051">
    <property type="entry name" value="RmlC_Cupin_sf"/>
</dbReference>
<gene>
    <name evidence="2" type="ORF">HC757_15180</name>
</gene>
<dbReference type="Gene3D" id="2.60.120.10">
    <property type="entry name" value="Jelly Rolls"/>
    <property type="match status" value="1"/>
</dbReference>
<accession>A0A972JNU1</accession>
<name>A0A972JNU1_9GAMM</name>
<evidence type="ECO:0000313" key="2">
    <source>
        <dbReference type="EMBL" id="NMH66501.1"/>
    </source>
</evidence>
<evidence type="ECO:0000313" key="3">
    <source>
        <dbReference type="Proteomes" id="UP000737113"/>
    </source>
</evidence>
<dbReference type="InterPro" id="IPR014710">
    <property type="entry name" value="RmlC-like_jellyroll"/>
</dbReference>
<comment type="caution">
    <text evidence="2">The sequence shown here is derived from an EMBL/GenBank/DDBJ whole genome shotgun (WGS) entry which is preliminary data.</text>
</comment>
<dbReference type="EMBL" id="JAAXYH010000013">
    <property type="protein sequence ID" value="NMH66501.1"/>
    <property type="molecule type" value="Genomic_DNA"/>
</dbReference>
<dbReference type="RefSeq" id="WP_169565232.1">
    <property type="nucleotide sequence ID" value="NZ_JAAXYH010000013.1"/>
</dbReference>
<feature type="domain" description="ChrR-like cupin" evidence="1">
    <location>
        <begin position="8"/>
        <end position="96"/>
    </location>
</feature>
<dbReference type="Pfam" id="PF12973">
    <property type="entry name" value="Cupin_7"/>
    <property type="match status" value="1"/>
</dbReference>
<sequence length="146" mass="16435">MDNTSKPIQTHKMPWMPLTEGLWVRPLRLVGEERTLQLRVDPGVTIPPHRHTGFVHALNLSGHRQLSNGHIAGPGDYVYEPPSNLDTWSCIGDEPCVIQITMSGRVENIDEDGNLLSYTDTAKLREKYLEWCKRESYVPVAIGASD</sequence>
<evidence type="ECO:0000259" key="1">
    <source>
        <dbReference type="Pfam" id="PF12973"/>
    </source>
</evidence>
<proteinExistence type="predicted"/>
<dbReference type="Proteomes" id="UP000737113">
    <property type="component" value="Unassembled WGS sequence"/>
</dbReference>
<dbReference type="AlphaFoldDB" id="A0A972JNU1"/>
<keyword evidence="3" id="KW-1185">Reference proteome</keyword>